<feature type="domain" description="DUF11" evidence="2">
    <location>
        <begin position="68"/>
        <end position="170"/>
    </location>
</feature>
<keyword evidence="4" id="KW-1185">Reference proteome</keyword>
<reference evidence="3 4" key="1">
    <citation type="submission" date="2020-03" db="EMBL/GenBank/DDBJ databases">
        <title>Leucobacter sp. nov., isolated from beetles.</title>
        <authorList>
            <person name="Hyun D.-W."/>
            <person name="Bae J.-W."/>
        </authorList>
    </citation>
    <scope>NUCLEOTIDE SEQUENCE [LARGE SCALE GENOMIC DNA]</scope>
    <source>
        <strain evidence="3 4">HDW9A</strain>
    </source>
</reference>
<dbReference type="InterPro" id="IPR001434">
    <property type="entry name" value="OmcB-like_DUF11"/>
</dbReference>
<dbReference type="PANTHER" id="PTHR34819:SF3">
    <property type="entry name" value="CELL SURFACE PROTEIN"/>
    <property type="match status" value="1"/>
</dbReference>
<dbReference type="Pfam" id="PF01345">
    <property type="entry name" value="DUF11"/>
    <property type="match status" value="2"/>
</dbReference>
<evidence type="ECO:0000256" key="1">
    <source>
        <dbReference type="SAM" id="Phobius"/>
    </source>
</evidence>
<feature type="domain" description="DUF11" evidence="2">
    <location>
        <begin position="198"/>
        <end position="301"/>
    </location>
</feature>
<evidence type="ECO:0000313" key="4">
    <source>
        <dbReference type="Proteomes" id="UP000503441"/>
    </source>
</evidence>
<gene>
    <name evidence="3" type="ORF">G7066_11585</name>
</gene>
<dbReference type="Gene3D" id="2.60.40.1170">
    <property type="entry name" value="Mu homology domain, subdomain B"/>
    <property type="match status" value="1"/>
</dbReference>
<dbReference type="PANTHER" id="PTHR34819">
    <property type="entry name" value="LARGE CYSTEINE-RICH PERIPLASMIC PROTEIN OMCB"/>
    <property type="match status" value="1"/>
</dbReference>
<dbReference type="InterPro" id="IPR047589">
    <property type="entry name" value="DUF11_rpt"/>
</dbReference>
<organism evidence="3 4">
    <name type="scientific">Leucobacter coleopterorum</name>
    <dbReference type="NCBI Taxonomy" id="2714933"/>
    <lineage>
        <taxon>Bacteria</taxon>
        <taxon>Bacillati</taxon>
        <taxon>Actinomycetota</taxon>
        <taxon>Actinomycetes</taxon>
        <taxon>Micrococcales</taxon>
        <taxon>Microbacteriaceae</taxon>
        <taxon>Leucobacter</taxon>
    </lineage>
</organism>
<dbReference type="InterPro" id="IPR051172">
    <property type="entry name" value="Chlamydia_OmcB"/>
</dbReference>
<dbReference type="EMBL" id="CP049933">
    <property type="protein sequence ID" value="QIM19049.1"/>
    <property type="molecule type" value="Genomic_DNA"/>
</dbReference>
<evidence type="ECO:0000313" key="3">
    <source>
        <dbReference type="EMBL" id="QIM19049.1"/>
    </source>
</evidence>
<name>A0ABX6K1S8_9MICO</name>
<dbReference type="NCBIfam" id="TIGR01451">
    <property type="entry name" value="B_ant_repeat"/>
    <property type="match status" value="2"/>
</dbReference>
<sequence>MESGTDPKVDSNADPNTGWTAVLDLGVDQGNTTVAEPSDGVTAPYIDRTIDAGFVKVDKQEPDDGWVEIVKDDGKVIVKPGETLNYSLVVSNKSGNTARNVRVRDVLPANVDLITTSIVGVVSVDNPLGLEWDLGDIANGETRTIVVTVKVHTGLPGDTKIVNTATVTTDGECVDLPETERKECESTDIDRTVAEVWVLKTDNAETVRPGDDLTYDITVGNSSDASSVSDATVIDNLPANVSFVSATDGGTYNTATRGVTWTGINLQPSESRVMHVTVRVNDSAQGSVVNTAKVKAAECDGAGGDEACSSTDRTTVEDTPLAMTGSPGLAAGMLVSVLLLCATGGAALVLGKLRRRMAFSSRV</sequence>
<protein>
    <submittedName>
        <fullName evidence="3">DUF11 domain-containing protein</fullName>
    </submittedName>
</protein>
<keyword evidence="1" id="KW-0812">Transmembrane</keyword>
<dbReference type="Proteomes" id="UP000503441">
    <property type="component" value="Chromosome"/>
</dbReference>
<keyword evidence="1" id="KW-1133">Transmembrane helix</keyword>
<feature type="transmembrane region" description="Helical" evidence="1">
    <location>
        <begin position="329"/>
        <end position="350"/>
    </location>
</feature>
<accession>A0ABX6K1S8</accession>
<evidence type="ECO:0000259" key="2">
    <source>
        <dbReference type="Pfam" id="PF01345"/>
    </source>
</evidence>
<keyword evidence="1" id="KW-0472">Membrane</keyword>
<proteinExistence type="predicted"/>